<dbReference type="PANTHER" id="PTHR37841">
    <property type="entry name" value="GLR2918 PROTEIN"/>
    <property type="match status" value="1"/>
</dbReference>
<keyword evidence="2" id="KW-1185">Reference proteome</keyword>
<reference evidence="1" key="2">
    <citation type="submission" date="2020-09" db="EMBL/GenBank/DDBJ databases">
        <authorList>
            <person name="Sun Q."/>
            <person name="Zhou Y."/>
        </authorList>
    </citation>
    <scope>NUCLEOTIDE SEQUENCE</scope>
    <source>
        <strain evidence="1">CGMCC 1.15966</strain>
    </source>
</reference>
<evidence type="ECO:0008006" key="3">
    <source>
        <dbReference type="Google" id="ProtNLM"/>
    </source>
</evidence>
<reference evidence="1" key="1">
    <citation type="journal article" date="2014" name="Int. J. Syst. Evol. Microbiol.">
        <title>Complete genome sequence of Corynebacterium casei LMG S-19264T (=DSM 44701T), isolated from a smear-ripened cheese.</title>
        <authorList>
            <consortium name="US DOE Joint Genome Institute (JGI-PGF)"/>
            <person name="Walter F."/>
            <person name="Albersmeier A."/>
            <person name="Kalinowski J."/>
            <person name="Ruckert C."/>
        </authorList>
    </citation>
    <scope>NUCLEOTIDE SEQUENCE</scope>
    <source>
        <strain evidence="1">CGMCC 1.15966</strain>
    </source>
</reference>
<dbReference type="EMBL" id="BMKM01000002">
    <property type="protein sequence ID" value="GGE14764.1"/>
    <property type="molecule type" value="Genomic_DNA"/>
</dbReference>
<evidence type="ECO:0000313" key="1">
    <source>
        <dbReference type="EMBL" id="GGE14764.1"/>
    </source>
</evidence>
<evidence type="ECO:0000313" key="2">
    <source>
        <dbReference type="Proteomes" id="UP000614460"/>
    </source>
</evidence>
<dbReference type="AlphaFoldDB" id="A0A8H9KTN4"/>
<name>A0A8H9KTN4_9SPHI</name>
<organism evidence="1 2">
    <name type="scientific">Sphingobacterium cellulitidis</name>
    <dbReference type="NCBI Taxonomy" id="1768011"/>
    <lineage>
        <taxon>Bacteria</taxon>
        <taxon>Pseudomonadati</taxon>
        <taxon>Bacteroidota</taxon>
        <taxon>Sphingobacteriia</taxon>
        <taxon>Sphingobacteriales</taxon>
        <taxon>Sphingobacteriaceae</taxon>
        <taxon>Sphingobacterium</taxon>
    </lineage>
</organism>
<dbReference type="Proteomes" id="UP000614460">
    <property type="component" value="Unassembled WGS sequence"/>
</dbReference>
<accession>A0A8H9KTN4</accession>
<proteinExistence type="predicted"/>
<sequence>MGQSTLLAQNQKVHKIDYQSFSSEQDMDKLKPTDDFFLRVWLNDNFIKITKNEATPSFLIINKSNNQSYYLFTESEEYYKMGEGSTFETQEDLVSIETVPGKTKTILGFPCKLAIATMDFETEENQNLKIEIWYTEKLPKLYWSEFSFLKDVPGALMALSVDGNGFIANKITQETLPTSEFEIPTFYSELQVDTVATETWDEGDELISEEQQVDTDRFLYQDEDSELMGLKDENGNIITEAIYGYVDQFMAGISTVINADSKYGAIDKNGNIKIPFKYDFLAYDQEYQQYIYAEGDKFGILAANDQPIIKAQYDMVSHMSHGYLTATIGEKTGILDKTGKEIVPISYPLIIEFNAEVFVTADENYYQLYNIKNNKKIATGYNLISLSESEPIHLVQKGEKFGYINNQGKVVIPIKFSSGTTFDDGTASVMDSDEGDAYFINNKGEKVEID</sequence>
<comment type="caution">
    <text evidence="1">The sequence shown here is derived from an EMBL/GenBank/DDBJ whole genome shotgun (WGS) entry which is preliminary data.</text>
</comment>
<dbReference type="Pfam" id="PF14903">
    <property type="entry name" value="WG_beta_rep"/>
    <property type="match status" value="2"/>
</dbReference>
<protein>
    <recommendedName>
        <fullName evidence="3">WG repeat-containing protein</fullName>
    </recommendedName>
</protein>
<gene>
    <name evidence="1" type="ORF">GCM10011516_10710</name>
</gene>
<dbReference type="PANTHER" id="PTHR37841:SF1">
    <property type="entry name" value="DUF3298 DOMAIN-CONTAINING PROTEIN"/>
    <property type="match status" value="1"/>
</dbReference>
<dbReference type="InterPro" id="IPR032774">
    <property type="entry name" value="WG_beta_rep"/>
</dbReference>